<evidence type="ECO:0000256" key="17">
    <source>
        <dbReference type="ARBA" id="ARBA00023180"/>
    </source>
</evidence>
<feature type="disulfide bond" evidence="20">
    <location>
        <begin position="3491"/>
        <end position="3506"/>
    </location>
</feature>
<dbReference type="FunFam" id="4.10.400.10:FF:000004">
    <property type="entry name" value="Low-density lipoprotein receptor-related protein 1"/>
    <property type="match status" value="1"/>
</dbReference>
<keyword evidence="8" id="KW-0479">Metal-binding</keyword>
<feature type="disulfide bond" evidence="20">
    <location>
        <begin position="3313"/>
        <end position="3325"/>
    </location>
</feature>
<dbReference type="FunFam" id="2.10.25.10:FF:000129">
    <property type="entry name" value="Low-density lipoprotein receptor-related protein 1"/>
    <property type="match status" value="1"/>
</dbReference>
<feature type="repeat" description="LDL-receptor class B" evidence="21">
    <location>
        <begin position="3966"/>
        <end position="4009"/>
    </location>
</feature>
<feature type="disulfide bond" evidence="20">
    <location>
        <begin position="3372"/>
        <end position="3387"/>
    </location>
</feature>
<dbReference type="PROSITE" id="PS51120">
    <property type="entry name" value="LDLRB"/>
    <property type="match status" value="22"/>
</dbReference>
<dbReference type="InterPro" id="IPR026823">
    <property type="entry name" value="cEGF"/>
</dbReference>
<proteinExistence type="inferred from homology"/>
<feature type="repeat" description="LDL-receptor class B" evidence="21">
    <location>
        <begin position="2372"/>
        <end position="2414"/>
    </location>
</feature>
<feature type="disulfide bond" evidence="20">
    <location>
        <begin position="3714"/>
        <end position="3732"/>
    </location>
</feature>
<feature type="repeat" description="LDL-receptor class B" evidence="21">
    <location>
        <begin position="3093"/>
        <end position="3135"/>
    </location>
</feature>
<dbReference type="InterPro" id="IPR011042">
    <property type="entry name" value="6-blade_b-propeller_TolB-like"/>
</dbReference>
<dbReference type="PROSITE" id="PS01186">
    <property type="entry name" value="EGF_2"/>
    <property type="match status" value="2"/>
</dbReference>
<dbReference type="CDD" id="cd00112">
    <property type="entry name" value="LDLa"/>
    <property type="match status" value="29"/>
</dbReference>
<comment type="similarity">
    <text evidence="2">Belongs to the LDLR family.</text>
</comment>
<feature type="repeat" description="LDL-receptor class B" evidence="21">
    <location>
        <begin position="2049"/>
        <end position="2092"/>
    </location>
</feature>
<evidence type="ECO:0000256" key="21">
    <source>
        <dbReference type="PROSITE-ProRule" id="PRU00461"/>
    </source>
</evidence>
<feature type="disulfide bond" evidence="20">
    <location>
        <begin position="933"/>
        <end position="951"/>
    </location>
</feature>
<keyword evidence="6" id="KW-0254">Endocytosis</keyword>
<dbReference type="FunFam" id="4.10.400.10:FF:000047">
    <property type="entry name" value="Prolow-density lipoprotein receptor-related protein 1"/>
    <property type="match status" value="1"/>
</dbReference>
<reference evidence="24" key="2">
    <citation type="journal article" date="2007" name="PLoS Biol.">
        <title>Survey sequencing and comparative analysis of the elephant shark (Callorhinchus milii) genome.</title>
        <authorList>
            <person name="Venkatesh B."/>
            <person name="Kirkness E.F."/>
            <person name="Loh Y.H."/>
            <person name="Halpern A.L."/>
            <person name="Lee A.P."/>
            <person name="Johnson J."/>
            <person name="Dandona N."/>
            <person name="Viswanathan L.D."/>
            <person name="Tay A."/>
            <person name="Venter J.C."/>
            <person name="Strausberg R.L."/>
            <person name="Brenner S."/>
        </authorList>
    </citation>
    <scope>NUCLEOTIDE SEQUENCE [LARGE SCALE GENOMIC DNA]</scope>
</reference>
<feature type="disulfide bond" evidence="20">
    <location>
        <begin position="986"/>
        <end position="1001"/>
    </location>
</feature>
<dbReference type="PROSITE" id="PS00010">
    <property type="entry name" value="ASX_HYDROXYL"/>
    <property type="match status" value="2"/>
</dbReference>
<evidence type="ECO:0000256" key="12">
    <source>
        <dbReference type="ARBA" id="ARBA00022989"/>
    </source>
</evidence>
<reference evidence="24" key="1">
    <citation type="journal article" date="2006" name="Science">
        <title>Ancient noncoding elements conserved in the human genome.</title>
        <authorList>
            <person name="Venkatesh B."/>
            <person name="Kirkness E.F."/>
            <person name="Loh Y.H."/>
            <person name="Halpern A.L."/>
            <person name="Lee A.P."/>
            <person name="Johnson J."/>
            <person name="Dandona N."/>
            <person name="Viswanathan L.D."/>
            <person name="Tay A."/>
            <person name="Venter J.C."/>
            <person name="Strausberg R.L."/>
            <person name="Brenner S."/>
        </authorList>
    </citation>
    <scope>NUCLEOTIDE SEQUENCE [LARGE SCALE GENOMIC DNA]</scope>
</reference>
<dbReference type="FunFam" id="4.10.400.10:FF:000005">
    <property type="entry name" value="low-density lipoprotein receptor-related protein 1B"/>
    <property type="match status" value="1"/>
</dbReference>
<dbReference type="SUPFAM" id="SSF57184">
    <property type="entry name" value="Growth factor receptor domain"/>
    <property type="match status" value="2"/>
</dbReference>
<dbReference type="FunFam" id="4.10.400.10:FF:000013">
    <property type="entry name" value="Prolow-density lipoprotein receptor-related protein 1"/>
    <property type="match status" value="1"/>
</dbReference>
<dbReference type="InterPro" id="IPR023415">
    <property type="entry name" value="LDLR_class-A_CS"/>
</dbReference>
<feature type="domain" description="EGF-like" evidence="22">
    <location>
        <begin position="4143"/>
        <end position="4176"/>
    </location>
</feature>
<dbReference type="FunFam" id="4.10.400.10:FF:000034">
    <property type="entry name" value="Low-density lipoprotein receptor-related protein 2"/>
    <property type="match status" value="1"/>
</dbReference>
<dbReference type="Pfam" id="PF00058">
    <property type="entry name" value="Ldl_recept_b"/>
    <property type="match status" value="10"/>
</dbReference>
<feature type="disulfide bond" evidence="20">
    <location>
        <begin position="3576"/>
        <end position="3588"/>
    </location>
</feature>
<evidence type="ECO:0000256" key="4">
    <source>
        <dbReference type="ARBA" id="ARBA00022536"/>
    </source>
</evidence>
<feature type="repeat" description="LDL-receptor class B" evidence="21">
    <location>
        <begin position="1962"/>
        <end position="2004"/>
    </location>
</feature>
<evidence type="ECO:0000256" key="10">
    <source>
        <dbReference type="ARBA" id="ARBA00022737"/>
    </source>
</evidence>
<dbReference type="InterPro" id="IPR001881">
    <property type="entry name" value="EGF-like_Ca-bd_dom"/>
</dbReference>
<dbReference type="GO" id="GO:0005509">
    <property type="term" value="F:calcium ion binding"/>
    <property type="evidence" value="ECO:0007669"/>
    <property type="project" value="InterPro"/>
</dbReference>
<dbReference type="GeneTree" id="ENSGT00940000157521"/>
<dbReference type="PANTHER" id="PTHR22722">
    <property type="entry name" value="LOW-DENSITY LIPOPROTEIN RECEPTOR-RELATED PROTEIN 2-RELATED"/>
    <property type="match status" value="1"/>
</dbReference>
<dbReference type="Gene3D" id="2.10.25.10">
    <property type="entry name" value="Laminin"/>
    <property type="match status" value="11"/>
</dbReference>
<feature type="disulfide bond" evidence="20">
    <location>
        <begin position="3679"/>
        <end position="3694"/>
    </location>
</feature>
<dbReference type="SMART" id="SM00192">
    <property type="entry name" value="LDLa"/>
    <property type="match status" value="30"/>
</dbReference>
<dbReference type="InterPro" id="IPR036055">
    <property type="entry name" value="LDL_receptor-like_sf"/>
</dbReference>
<feature type="disulfide bond" evidence="20">
    <location>
        <begin position="2607"/>
        <end position="2622"/>
    </location>
</feature>
<dbReference type="Ensembl" id="ENSCMIT00000024627.1">
    <property type="protein sequence ID" value="ENSCMIP00000024220.1"/>
    <property type="gene ID" value="ENSCMIG00000010555.1"/>
</dbReference>
<feature type="repeat" description="LDL-receptor class B" evidence="21">
    <location>
        <begin position="1298"/>
        <end position="1344"/>
    </location>
</feature>
<dbReference type="FunFam" id="2.10.25.10:FF:000009">
    <property type="entry name" value="Low-density lipoprotein receptor isoform 1"/>
    <property type="match status" value="2"/>
</dbReference>
<evidence type="ECO:0000256" key="5">
    <source>
        <dbReference type="ARBA" id="ARBA00022553"/>
    </source>
</evidence>
<feature type="repeat" description="LDL-receptor class B" evidence="21">
    <location>
        <begin position="1703"/>
        <end position="1742"/>
    </location>
</feature>
<dbReference type="InterPro" id="IPR009030">
    <property type="entry name" value="Growth_fac_rcpt_cys_sf"/>
</dbReference>
<dbReference type="SUPFAM" id="SSF63825">
    <property type="entry name" value="YWTD domain"/>
    <property type="match status" value="8"/>
</dbReference>
<name>A0A4W3IU84_CALMI</name>
<dbReference type="InterPro" id="IPR000033">
    <property type="entry name" value="LDLR_classB_rpt"/>
</dbReference>
<feature type="disulfide bond" evidence="20">
    <location>
        <begin position="3452"/>
        <end position="3467"/>
    </location>
</feature>
<dbReference type="FunFam" id="2.120.10.30:FF:000012">
    <property type="entry name" value="Low density lipoprotein receptor-related protein 1"/>
    <property type="match status" value="1"/>
</dbReference>
<feature type="disulfide bond" evidence="20">
    <location>
        <begin position="974"/>
        <end position="992"/>
    </location>
</feature>
<feature type="disulfide bond" evidence="20">
    <location>
        <begin position="1005"/>
        <end position="1017"/>
    </location>
</feature>
<reference evidence="23" key="5">
    <citation type="submission" date="2025-09" db="UniProtKB">
        <authorList>
            <consortium name="Ensembl"/>
        </authorList>
    </citation>
    <scope>IDENTIFICATION</scope>
</reference>
<dbReference type="InParanoid" id="A0A4W3IU84"/>
<evidence type="ECO:0000256" key="3">
    <source>
        <dbReference type="ARBA" id="ARBA00022475"/>
    </source>
</evidence>
<dbReference type="GO" id="GO:0043235">
    <property type="term" value="C:receptor complex"/>
    <property type="evidence" value="ECO:0007669"/>
    <property type="project" value="TreeGrafter"/>
</dbReference>
<feature type="disulfide bond" evidence="20">
    <location>
        <begin position="3360"/>
        <end position="3378"/>
    </location>
</feature>
<feature type="disulfide bond" evidence="20">
    <location>
        <begin position="3624"/>
        <end position="3642"/>
    </location>
</feature>
<evidence type="ECO:0000256" key="20">
    <source>
        <dbReference type="PROSITE-ProRule" id="PRU00124"/>
    </source>
</evidence>
<dbReference type="FunFam" id="4.10.400.10:FF:000110">
    <property type="entry name" value="Low-density lipoprotein receptor-related protein 1B"/>
    <property type="match status" value="1"/>
</dbReference>
<dbReference type="FunFam" id="4.10.400.10:FF:000011">
    <property type="entry name" value="Low-density lipoprotein receptor-related protein 1"/>
    <property type="match status" value="2"/>
</dbReference>
<feature type="repeat" description="LDL-receptor class B" evidence="21">
    <location>
        <begin position="3048"/>
        <end position="3092"/>
    </location>
</feature>
<dbReference type="Gene3D" id="4.10.400.10">
    <property type="entry name" value="Low-density Lipoprotein Receptor"/>
    <property type="match status" value="30"/>
</dbReference>
<feature type="disulfide bond" evidence="20">
    <location>
        <begin position="3583"/>
        <end position="3601"/>
    </location>
</feature>
<keyword evidence="5" id="KW-0597">Phosphoprotein</keyword>
<feature type="disulfide bond" evidence="20">
    <location>
        <begin position="892"/>
        <end position="910"/>
    </location>
</feature>
<dbReference type="FunFam" id="2.120.10.30:FF:000015">
    <property type="entry name" value="Low-density lipoprotein receptor-related protein 1"/>
    <property type="match status" value="1"/>
</dbReference>
<feature type="disulfide bond" evidence="20">
    <location>
        <begin position="2556"/>
        <end position="2574"/>
    </location>
</feature>
<dbReference type="FunFam" id="4.10.400.10:FF:000012">
    <property type="entry name" value="Low-density lipoprotein receptor-related protein 1"/>
    <property type="match status" value="1"/>
</dbReference>
<feature type="disulfide bond" evidence="20">
    <location>
        <begin position="2549"/>
        <end position="2561"/>
    </location>
</feature>
<dbReference type="FunFam" id="2.120.10.30:FF:000010">
    <property type="entry name" value="Low density lipoprotein receptor-related protein 1B"/>
    <property type="match status" value="1"/>
</dbReference>
<feature type="disulfide bond" evidence="20">
    <location>
        <begin position="3479"/>
        <end position="3497"/>
    </location>
</feature>
<dbReference type="FunFam" id="4.10.400.10:FF:000015">
    <property type="entry name" value="Low-density lipoprotein receptor-related protein 1"/>
    <property type="match status" value="1"/>
</dbReference>
<feature type="domain" description="EGF-like" evidence="22">
    <location>
        <begin position="4179"/>
        <end position="4215"/>
    </location>
</feature>
<feature type="repeat" description="LDL-receptor class B" evidence="21">
    <location>
        <begin position="2005"/>
        <end position="2048"/>
    </location>
</feature>
<evidence type="ECO:0000313" key="24">
    <source>
        <dbReference type="Proteomes" id="UP000314986"/>
    </source>
</evidence>
<dbReference type="FunFam" id="4.10.400.10:FF:000010">
    <property type="entry name" value="Low-density lipoprotein receptor-related protein 1"/>
    <property type="match status" value="1"/>
</dbReference>
<feature type="disulfide bond" evidence="19">
    <location>
        <begin position="4277"/>
        <end position="4286"/>
    </location>
</feature>
<dbReference type="SMART" id="SM00135">
    <property type="entry name" value="LY"/>
    <property type="match status" value="35"/>
</dbReference>
<feature type="repeat" description="LDL-receptor class B" evidence="21">
    <location>
        <begin position="3136"/>
        <end position="3179"/>
    </location>
</feature>
<keyword evidence="4 19" id="KW-0245">EGF-like domain</keyword>
<feature type="disulfide bond" evidence="20">
    <location>
        <begin position="1114"/>
        <end position="1129"/>
    </location>
</feature>
<accession>A0A4W3IU84</accession>
<feature type="disulfide bond" evidence="20">
    <location>
        <begin position="2515"/>
        <end position="2533"/>
    </location>
</feature>
<evidence type="ECO:0000256" key="2">
    <source>
        <dbReference type="ARBA" id="ARBA00009939"/>
    </source>
</evidence>
<evidence type="ECO:0000313" key="23">
    <source>
        <dbReference type="Ensembl" id="ENSCMIP00000024220.1"/>
    </source>
</evidence>
<feature type="disulfide bond" evidence="20">
    <location>
        <begin position="3472"/>
        <end position="3484"/>
    </location>
</feature>
<feature type="disulfide bond" evidence="20">
    <location>
        <begin position="3353"/>
        <end position="3365"/>
    </location>
</feature>
<feature type="disulfide bond" evidence="20">
    <location>
        <begin position="2903"/>
        <end position="2918"/>
    </location>
</feature>
<feature type="disulfide bond" evidence="19">
    <location>
        <begin position="4255"/>
        <end position="4265"/>
    </location>
</feature>
<feature type="disulfide bond" evidence="20">
    <location>
        <begin position="2884"/>
        <end position="2896"/>
    </location>
</feature>
<keyword evidence="3" id="KW-1003">Cell membrane</keyword>
<dbReference type="PROSITE" id="PS00022">
    <property type="entry name" value="EGF_1"/>
    <property type="match status" value="2"/>
</dbReference>
<feature type="repeat" description="LDL-receptor class B" evidence="21">
    <location>
        <begin position="567"/>
        <end position="609"/>
    </location>
</feature>
<dbReference type="FunFam" id="4.10.400.10:FF:000065">
    <property type="entry name" value="Transmembrane protease serine 7"/>
    <property type="match status" value="1"/>
</dbReference>
<dbReference type="Pfam" id="PF00057">
    <property type="entry name" value="Ldl_recept_a"/>
    <property type="match status" value="28"/>
</dbReference>
<feature type="disulfide bond" evidence="20">
    <location>
        <begin position="2807"/>
        <end position="2825"/>
    </location>
</feature>
<dbReference type="InterPro" id="IPR051221">
    <property type="entry name" value="LDLR-related"/>
</dbReference>
<dbReference type="SUPFAM" id="SSF57424">
    <property type="entry name" value="LDL receptor-like module"/>
    <property type="match status" value="29"/>
</dbReference>
<evidence type="ECO:0000256" key="11">
    <source>
        <dbReference type="ARBA" id="ARBA00022837"/>
    </source>
</evidence>
<feature type="repeat" description="LDL-receptor class B" evidence="21">
    <location>
        <begin position="1919"/>
        <end position="1961"/>
    </location>
</feature>
<evidence type="ECO:0000256" key="7">
    <source>
        <dbReference type="ARBA" id="ARBA00022692"/>
    </source>
</evidence>
<dbReference type="Gene3D" id="2.120.10.30">
    <property type="entry name" value="TolB, C-terminal domain"/>
    <property type="match status" value="8"/>
</dbReference>
<reference evidence="24" key="3">
    <citation type="journal article" date="2014" name="Nature">
        <title>Elephant shark genome provides unique insights into gnathostome evolution.</title>
        <authorList>
            <consortium name="International Elephant Shark Genome Sequencing Consortium"/>
            <person name="Venkatesh B."/>
            <person name="Lee A.P."/>
            <person name="Ravi V."/>
            <person name="Maurya A.K."/>
            <person name="Lian M.M."/>
            <person name="Swann J.B."/>
            <person name="Ohta Y."/>
            <person name="Flajnik M.F."/>
            <person name="Sutoh Y."/>
            <person name="Kasahara M."/>
            <person name="Hoon S."/>
            <person name="Gangu V."/>
            <person name="Roy S.W."/>
            <person name="Irimia M."/>
            <person name="Korzh V."/>
            <person name="Kondrychyn I."/>
            <person name="Lim Z.W."/>
            <person name="Tay B.H."/>
            <person name="Tohari S."/>
            <person name="Kong K.W."/>
            <person name="Ho S."/>
            <person name="Lorente-Galdos B."/>
            <person name="Quilez J."/>
            <person name="Marques-Bonet T."/>
            <person name="Raney B.J."/>
            <person name="Ingham P.W."/>
            <person name="Tay A."/>
            <person name="Hillier L.W."/>
            <person name="Minx P."/>
            <person name="Boehm T."/>
            <person name="Wilson R.K."/>
            <person name="Brenner S."/>
            <person name="Warren W.C."/>
        </authorList>
    </citation>
    <scope>NUCLEOTIDE SEQUENCE [LARGE SCALE GENOMIC DNA]</scope>
</reference>
<dbReference type="InterPro" id="IPR018097">
    <property type="entry name" value="EGF_Ca-bd_CS"/>
</dbReference>
<feature type="disulfide bond" evidence="20">
    <location>
        <begin position="1012"/>
        <end position="1030"/>
    </location>
</feature>
<feature type="disulfide bond" evidence="20">
    <location>
        <begin position="844"/>
        <end position="856"/>
    </location>
</feature>
<feature type="disulfide bond" evidence="20">
    <location>
        <begin position="1071"/>
        <end position="1086"/>
    </location>
</feature>
<evidence type="ECO:0000256" key="8">
    <source>
        <dbReference type="ARBA" id="ARBA00022723"/>
    </source>
</evidence>
<dbReference type="GO" id="GO:0006898">
    <property type="term" value="P:receptor-mediated endocytosis"/>
    <property type="evidence" value="ECO:0007669"/>
    <property type="project" value="UniProtKB-ARBA"/>
</dbReference>
<feature type="disulfide bond" evidence="20">
    <location>
        <begin position="2891"/>
        <end position="2909"/>
    </location>
</feature>
<feature type="repeat" description="LDL-receptor class B" evidence="21">
    <location>
        <begin position="3923"/>
        <end position="3965"/>
    </location>
</feature>
<dbReference type="CDD" id="cd00054">
    <property type="entry name" value="EGF_CA"/>
    <property type="match status" value="1"/>
</dbReference>
<keyword evidence="11" id="KW-0106">Calcium</keyword>
<gene>
    <name evidence="23" type="primary">LOC103180487</name>
</gene>
<dbReference type="Proteomes" id="UP000314986">
    <property type="component" value="Unassembled WGS sequence"/>
</dbReference>
<dbReference type="FunFam" id="4.10.400.10:FF:000018">
    <property type="entry name" value="Low-density lipoprotein receptor-related protein 1"/>
    <property type="match status" value="1"/>
</dbReference>
<feature type="disulfide bond" evidence="20">
    <location>
        <begin position="2717"/>
        <end position="2729"/>
    </location>
</feature>
<evidence type="ECO:0000256" key="19">
    <source>
        <dbReference type="PROSITE-ProRule" id="PRU00076"/>
    </source>
</evidence>
<comment type="caution">
    <text evidence="19">Lacks conserved residue(s) required for the propagation of feature annotation.</text>
</comment>
<dbReference type="PRINTS" id="PR00261">
    <property type="entry name" value="LDLRECEPTOR"/>
</dbReference>
<evidence type="ECO:0000256" key="14">
    <source>
        <dbReference type="ARBA" id="ARBA00023157"/>
    </source>
</evidence>
<feature type="repeat" description="LDL-receptor class B" evidence="21">
    <location>
        <begin position="1616"/>
        <end position="1658"/>
    </location>
</feature>
<dbReference type="OMA" id="GRDEFHC"/>
<keyword evidence="14 19" id="KW-1015">Disulfide bond</keyword>
<feature type="disulfide bond" evidence="20">
    <location>
        <begin position="3595"/>
        <end position="3610"/>
    </location>
</feature>
<keyword evidence="13" id="KW-0472">Membrane</keyword>
<keyword evidence="24" id="KW-1185">Reference proteome</keyword>
<reference evidence="23" key="4">
    <citation type="submission" date="2025-08" db="UniProtKB">
        <authorList>
            <consortium name="Ensembl"/>
        </authorList>
    </citation>
    <scope>IDENTIFICATION</scope>
</reference>
<feature type="disulfide bond" evidence="19">
    <location>
        <begin position="4205"/>
        <end position="4214"/>
    </location>
</feature>
<feature type="disulfide bond" evidence="20">
    <location>
        <begin position="885"/>
        <end position="897"/>
    </location>
</feature>
<feature type="repeat" description="LDL-receptor class B" evidence="21">
    <location>
        <begin position="2327"/>
        <end position="2371"/>
    </location>
</feature>
<dbReference type="FunFam" id="4.10.400.10:FF:000001">
    <property type="entry name" value="Low-density lipoprotein receptor-related protein 1"/>
    <property type="match status" value="1"/>
</dbReference>
<dbReference type="GO" id="GO:0043226">
    <property type="term" value="C:organelle"/>
    <property type="evidence" value="ECO:0007669"/>
    <property type="project" value="UniProtKB-ARBA"/>
</dbReference>
<dbReference type="Pfam" id="PF12662">
    <property type="entry name" value="cEGF"/>
    <property type="match status" value="1"/>
</dbReference>
<dbReference type="PROSITE" id="PS50026">
    <property type="entry name" value="EGF_3"/>
    <property type="match status" value="3"/>
</dbReference>
<dbReference type="STRING" id="7868.ENSCMIP00000024220"/>
<feature type="disulfide bond" evidence="20">
    <location>
        <begin position="3617"/>
        <end position="3629"/>
    </location>
</feature>
<keyword evidence="7" id="KW-0812">Transmembrane</keyword>
<dbReference type="FunFam" id="2.120.10.30:FF:000014">
    <property type="entry name" value="Low-density lipoprotein receptor-related protein 1"/>
    <property type="match status" value="1"/>
</dbReference>
<evidence type="ECO:0000256" key="16">
    <source>
        <dbReference type="ARBA" id="ARBA00023176"/>
    </source>
</evidence>
<dbReference type="PROSITE" id="PS50068">
    <property type="entry name" value="LDLRA_2"/>
    <property type="match status" value="30"/>
</dbReference>
<organism evidence="23 24">
    <name type="scientific">Callorhinchus milii</name>
    <name type="common">Ghost shark</name>
    <dbReference type="NCBI Taxonomy" id="7868"/>
    <lineage>
        <taxon>Eukaryota</taxon>
        <taxon>Metazoa</taxon>
        <taxon>Chordata</taxon>
        <taxon>Craniata</taxon>
        <taxon>Vertebrata</taxon>
        <taxon>Chondrichthyes</taxon>
        <taxon>Holocephali</taxon>
        <taxon>Chimaeriformes</taxon>
        <taxon>Callorhinchidae</taxon>
        <taxon>Callorhinchus</taxon>
    </lineage>
</organism>
<evidence type="ECO:0000256" key="15">
    <source>
        <dbReference type="ARBA" id="ARBA00023170"/>
    </source>
</evidence>
<feature type="domain" description="EGF-like" evidence="22">
    <location>
        <begin position="4251"/>
        <end position="4287"/>
    </location>
</feature>
<evidence type="ECO:0000259" key="22">
    <source>
        <dbReference type="PROSITE" id="PS50026"/>
    </source>
</evidence>
<dbReference type="FunFam" id="4.10.400.10:FF:000022">
    <property type="entry name" value="LDL receptor related protein 1"/>
    <property type="match status" value="1"/>
</dbReference>
<feature type="repeat" description="LDL-receptor class B" evidence="21">
    <location>
        <begin position="706"/>
        <end position="749"/>
    </location>
</feature>
<feature type="disulfide bond" evidence="20">
    <location>
        <begin position="2656"/>
        <end position="2671"/>
    </location>
</feature>
<dbReference type="FunFam" id="4.10.400.10:FF:000007">
    <property type="entry name" value="Low density lipoprotein receptor-related protein 1"/>
    <property type="match status" value="1"/>
</dbReference>
<dbReference type="InterPro" id="IPR000152">
    <property type="entry name" value="EGF-type_Asp/Asn_hydroxyl_site"/>
</dbReference>
<dbReference type="FunFam" id="4.10.400.10:FF:000009">
    <property type="entry name" value="Low-density lipoprotein receptor-related protein 1"/>
    <property type="match status" value="1"/>
</dbReference>
<feature type="disulfide bond" evidence="20">
    <location>
        <begin position="3320"/>
        <end position="3338"/>
    </location>
</feature>
<dbReference type="PROSITE" id="PS01187">
    <property type="entry name" value="EGF_CA"/>
    <property type="match status" value="3"/>
</dbReference>
<evidence type="ECO:0000256" key="13">
    <source>
        <dbReference type="ARBA" id="ARBA00023136"/>
    </source>
</evidence>
<feature type="disulfide bond" evidence="20">
    <location>
        <begin position="2568"/>
        <end position="2583"/>
    </location>
</feature>
<feature type="disulfide bond" evidence="20">
    <location>
        <begin position="2840"/>
        <end position="2852"/>
    </location>
</feature>
<feature type="disulfide bond" evidence="20">
    <location>
        <begin position="2588"/>
        <end position="2600"/>
    </location>
</feature>
<dbReference type="GO" id="GO:0005886">
    <property type="term" value="C:plasma membrane"/>
    <property type="evidence" value="ECO:0007669"/>
    <property type="project" value="UniProtKB-SubCell"/>
</dbReference>
<feature type="disulfide bond" evidence="19">
    <location>
        <begin position="4147"/>
        <end position="4157"/>
    </location>
</feature>
<dbReference type="SMART" id="SM00179">
    <property type="entry name" value="EGF_CA"/>
    <property type="match status" value="7"/>
</dbReference>
<feature type="disulfide bond" evidence="20">
    <location>
        <begin position="2698"/>
        <end position="2713"/>
    </location>
</feature>
<dbReference type="FunFam" id="2.120.10.30:FF:000018">
    <property type="entry name" value="Low-density lipoprotein receptor-related protein 1"/>
    <property type="match status" value="1"/>
</dbReference>
<comment type="subcellular location">
    <subcellularLocation>
        <location evidence="1">Cell membrane</location>
        <topology evidence="1">Single-pass type I membrane protein</topology>
    </subcellularLocation>
    <subcellularLocation>
        <location evidence="18">Membrane</location>
        <location evidence="18">Coated pit</location>
    </subcellularLocation>
</comment>
<feature type="repeat" description="LDL-receptor class B" evidence="21">
    <location>
        <begin position="331"/>
        <end position="374"/>
    </location>
</feature>
<dbReference type="SUPFAM" id="SSF57196">
    <property type="entry name" value="EGF/Laminin"/>
    <property type="match status" value="5"/>
</dbReference>
<feature type="disulfide bond" evidence="19">
    <location>
        <begin position="4183"/>
        <end position="4193"/>
    </location>
</feature>
<dbReference type="GO" id="GO:0005041">
    <property type="term" value="F:low-density lipoprotein particle receptor activity"/>
    <property type="evidence" value="ECO:0007669"/>
    <property type="project" value="TreeGrafter"/>
</dbReference>
<dbReference type="Pfam" id="PF14670">
    <property type="entry name" value="FXa_inhibition"/>
    <property type="match status" value="4"/>
</dbReference>
<evidence type="ECO:0000256" key="18">
    <source>
        <dbReference type="ARBA" id="ARBA00037878"/>
    </source>
</evidence>
<feature type="repeat" description="LDL-receptor class B" evidence="21">
    <location>
        <begin position="3180"/>
        <end position="3222"/>
    </location>
</feature>
<feature type="repeat" description="LDL-receptor class B" evidence="21">
    <location>
        <begin position="1345"/>
        <end position="1387"/>
    </location>
</feature>
<protein>
    <submittedName>
        <fullName evidence="23">LDL receptor related protein 1B</fullName>
    </submittedName>
</protein>
<feature type="disulfide bond" evidence="20">
    <location>
        <begin position="3707"/>
        <end position="3719"/>
    </location>
</feature>
<dbReference type="PROSITE" id="PS01209">
    <property type="entry name" value="LDLRA_1"/>
    <property type="match status" value="15"/>
</dbReference>
<evidence type="ECO:0000256" key="1">
    <source>
        <dbReference type="ARBA" id="ARBA00004251"/>
    </source>
</evidence>
<feature type="disulfide bond" evidence="20">
    <location>
        <begin position="2800"/>
        <end position="2812"/>
    </location>
</feature>
<keyword evidence="12" id="KW-1133">Transmembrane helix</keyword>
<keyword evidence="9" id="KW-0732">Signal</keyword>
<dbReference type="PANTHER" id="PTHR22722:SF5">
    <property type="entry name" value="LOW-DENSITY LIPOPROTEIN RECEPTOR-RELATED PROTEIN 1B"/>
    <property type="match status" value="1"/>
</dbReference>
<keyword evidence="15" id="KW-0675">Receptor</keyword>
<dbReference type="InterPro" id="IPR002172">
    <property type="entry name" value="LDrepeatLR_classA_rpt"/>
</dbReference>
<keyword evidence="16" id="KW-0168">Coated pit</keyword>
<dbReference type="FunFam" id="2.10.25.10:FF:000505">
    <property type="entry name" value="Low-density lipoprotein receptor-related protein 1"/>
    <property type="match status" value="1"/>
</dbReference>
<feature type="disulfide bond" evidence="20">
    <location>
        <begin position="2686"/>
        <end position="2704"/>
    </location>
</feature>
<feature type="disulfide bond" evidence="20">
    <location>
        <begin position="2724"/>
        <end position="2742"/>
    </location>
</feature>
<feature type="disulfide bond" evidence="20">
    <location>
        <begin position="3518"/>
        <end position="3536"/>
    </location>
</feature>
<evidence type="ECO:0000256" key="9">
    <source>
        <dbReference type="ARBA" id="ARBA00022729"/>
    </source>
</evidence>
<feature type="repeat" description="LDL-receptor class B" evidence="21">
    <location>
        <begin position="375"/>
        <end position="418"/>
    </location>
</feature>
<feature type="disulfide bond" evidence="20">
    <location>
        <begin position="2679"/>
        <end position="2691"/>
    </location>
</feature>
<dbReference type="FunFam" id="4.10.400.10:FF:000002">
    <property type="entry name" value="Low-density lipoprotein receptor-related protein 1"/>
    <property type="match status" value="2"/>
</dbReference>
<dbReference type="InterPro" id="IPR000742">
    <property type="entry name" value="EGF"/>
</dbReference>
<sequence>MCLMTFSTQYIFFPVLTFDHKPCGPTEFLCNDQMTCISLSWLCDGEPDCLDDSDESLDQCAGDTEFICPLNHFDCVGTKRCIHLSKLCNGINDCLDGLDEGSHCRELSPTCNRAHCQYGCAMTRNATLCYCGDGYKVAEDGRSCEDFDECSVYGTCSQMCTNTNGSYTCSCVEGYLMQPNDKTCKAKNEPIDRPPVLLIANIRSIMTTSLSGSNVSTLNSVSVNGIIALDFIYDEELVCWITTEEMSTHAELRCAKMIQLKGFTEETIINISQSLHNVEQMALDWLTGNFYFVDDVSDRIFVCNRNGDTCVTLLDLDLRNPRGIALDPDMGKLFFTDYGDVAKIERCDMDGQRRTRIVDSKIEQPYAITLDLVTKLVYWADLYLDYIEVVDYEGRNRHTIIHGSDVRHLYSLALFENFIYVINLDNFTAKYKVTISKINRFNGTDVQTLTRLENAKVLDVYHKRRQPTVRSHACELDLYGKPGGCSHICLLSSSHKARTCRCSTGYNLGNDGKSCKKPKNELFLFYGKGRPGIIRGMDLNTKALDEYMIQVENLVNPRALDFHAETNYIYFADTTSFLIGRQKIDGTGRETILKDGVDNVEGLSVDWIGNNLYWTDDSYKKSISVARLEKASQTRKTLIQGEMSHPRGIVVDPLNGWMYWTDWEEEAINNMTGRIEKAWMDGSNRQLFVTTMMLWPNGLTLDHTVGILYWCDAYYDHIESIFLNGTDRKIVYGGKELNHPFGLSHYGNFIFWTEYTNGTIFQLDLVTRNVSLLKRERPPLFGLKIYDVQQQRQQQGENPCRGHTGGCSSLCLLIPGGRVCACADGQYLDEDGVTCKCLPSAQHCHFEEFACKNGRCIQERWKCDGENDCFDGSDEDQDICYNSTCPVNHFRCQNNRCIPKRWLCDGANDCGNHEDESNETCSGKTCQPNQFSCTSGRCIPMSWVCDLEDDCGDRSDETVSCAFPTCTPLTQFTCNSGRCITIKWRCDSEDDCGDGSDEVGCTPSCSNSQFKCNNGRCIPEHWICDGDNDCGDFSDETQANCTEPGLPPDGCHRKQFQCHVDGHCVPLRWRCDGDWDCEDGSDENNCEENARRCDAHTEFRCKDSGKCINITWVCDGDGDCEDHSDEESCGTSGCKPPTYPCAGNTSICLQPEKFCNGKKDCPDGSDESAFCDECFLNNGGCSHHCTFVTGEGIVCSCPAGMHLSSDKKTCVVLDYCSKHLKCSQVCEQHKKTIKCSCYKGWMLAVDGDNCISLDPFEPYIIFSIRHEIRRLDLHKQDYNLLVPGLRNTIAIDFHFNQSSLYWTDVVEDKIYKGKLSEVGAVSNVEVIVQHGLDTPEGLAVDWIAGNIYWIDSKMEQIEVAKLDGSMRTTLIAGAMVYPRAIALDPRYGILFWTDWDSNFPRIEAASMSGAGRRTVHKALGSEGWLNGLTVDYLENRIVWIDAMSDGIYSALYDGSELIEVLRGHEYLSHPFAVTLFGGDVYWTDWKTNTLLKANKWTGQNVTVVQRTSARPYDLQIYHQTRQPQAPNPCESNHGRGACSHLCLINYNGTAACTCPHLMKLAPDEKNCYEQKEFLIYSRNSEIRGVATDNPYYNYITPFTDPDISQVKTIDFDALEERIYWSDLKPRFIKRAFINGTGIETVVSADLPYTHALAIDWISRNIYWTSSDLEEAQINVARLNGSLRTSIIHGLDQPQCLVVHPVKGKLYWTDINSISMANMDGSGIKNLFSNEKEPVGLSIDYAENKLYWINSATGTINSCNLEGNNLEVIRSMTQYLTKATALAVMGNKLWWADQSSEWIGTCNKDGSDPSVVRKNIATVLHMKIFEKGSQEGSNLCSLNNGGCSQLCLPASESRRTCKCTLGYSLRSDKMSCEGFGSFLMYSVHEEIRGISLEPNDKSDALLPISGTSLTVGIDFYAANDTIYWTDMGRSTISRAKRDQTWREDIISNGLGRVEGIAVDWIAGNIYWTDHGFNIIEVARFNGSFRYVVISQGLDQPRAITVHPEKGFMFWTEWGQTPYIGRARLDGSEQRSLVSTNIVWPNGISIDYEESKLYWCDARTDKIERIDLESGENREIVLSGNNMDMFSVAVFGVYIFWSDRAHANGSIKRGLKSSAADAVTMRSHLGVNLKGVTIFNRAREKGTNICAKNNGGCQQLCLYRGNGQRTCECSYSVLAEDGLSCHDYDGYLLYSERTILKSIHLTDETNLNPPIRPYEKPEYFKNVIALAFDYSRKTGKTNRVFLSDVHFGNIQIINDDWTNREVIVENVGSVEGLAYHKAWDTLYWTSSTTSTITRHTIDQNRFGAFSREIIVAMSSEDHPHVLALDECHNLMFWTNWNEQQPSIMRATLSGANVQIIVSIDIFTPNGLTVDHKVEKLYFSDGSVGRIERCEYDGSDRYVILKSGPGTFFGLAIYGDYIFWTDWMQRSVMRCDKYTGGNIKVLRSDTAHQPMGIMVVANDTNMCELSPCKIMNGGCHDLCLLTADGQVNCSCRGERIQLDNNRCVARNSLCNIHTEFECGNGDCIGYHLTCDGIVHCKDKSDEKQSYCANRNCRKGFKHCYNGRCVANAKWCDGVDDCADNSDEVSCNNSTCSGSEFRCRDGTCIAKSAKCNQIMDCADASDEINCSNTACNNFYRVGVKAANFIKCNSTSLCILPSWICDGSNDCGDYTDELNCQAHHKLKCKEHYFACPSGKCIPTSWMCDKEKDCEDGADESHCDSFCTWNQFECANHKCISDHWVCDGTDDCGDASDENNSLCITCAPDLFQCPNSHVCIPKLWLCDGDKDCPDGSDELSIAGCSHNSTCDDKAFICRNKVCIPEYFVCDWDDDCGDGSDESPECEYPTCGKDGFICANGRCLINKHWECDGDFDCLDYSDEAPKNPKCTGKSCRDSFYLCKNGNCINETLLCDKNVDCEDGSDERNCFVNECANKRISGCSQDCQDLKIGYKCKCWPGFRLKDDGKTCVDIDECITTFPCSQQCINTYGTYKCLCAEGYEIRVDNPNSCKALSAEEPFLIFADRHEIRKMSIDGFNYTLLKQGLNNVHAIDFDYSEQFIYWTDFTSQSSTISRIRLNGSNPEVVQHTGQAIPDGLAVDWVGKNLYWCDKTKLTIEVSKLNGLYQTGLVNTGLKTPKDLALDPRIGYLYWTDNSDYPHIGRVGMDGTSQSVIINTKISKPSGLCLDYVNNRLYWAEDQEDYIEFADLDGSNRHRVLKQDILHVLALTLFEDYIYWTDWKTKSVSRAHKTTGLNKMSLISSWHQIMDIHVYHSHRQPDVPGHPCKINNGGCSNLCLLSPGGGHKCACPTNFYLASDSMTCLSNCTASQFVCNNDKCIPFWWKCDTEDDCGDGSDEPEDCPEFKCRPGQFQCGTGICTKPAFICDGENDCGDNSDEANCETHVCLPSQFKCSQKRKCIPIIFRCNGQDNCGDGEDETDCPEVTCSPNQFQCAITKRCIPEEWVCDKDHDCADGSDESNCNERTCEPYQFRCKNNRCIPGHWQCDYDNDCGDNSDEETCAIRSCSMNEFTCANGRCVAARWRCDGDHDCSDGSDEVRFPLLSRNSCCRCANGHCVRDALESPKDCVITCKEDQFQCKHGHCIPIRWHCDSEADCLDGSDEESCNEVKTICNVDEFQCNNTLCKLLSWLCDGEDDCGDNSDENPETCVKFECPPTRAFRCKNDRVCLRPERICDEIDNCGDNSDEMDCGKSQELNYKPKPCGKDEFACSNGKCIPTELQCDMFNDCGADESDEQDCVRNYNEFDCYDVNPCGIDAYCNRTQSSLFCECQPGFQRNKATKQCEDINECLQFGSCSQYCNNTKGSYMCICGKNYRRSHNHSCKTEGSEHQVLYIATGNEIRSIYPFDPNTAYEQVFQGDETVRISMMDVYIKGRKIFWTNWHTGKISYLDIADKRKRQTSDAIPGSHAPQGIAVDWVTENIYWTDSFRNVIYVAQINGQKYKRLVSGMMDKPSAIVVDPNRGMMYWTDYGKQPKIEQAAMDGTLRRILIHKDLQWPTGLALDHFIQRLFWADAKLSIVGSIRFDGSDPVVVASIKQGLLNPFSIDVFEDYIYGVTHTNSRVFKVHKFGRDHLEYLVSGLNDASATVISHQYKQQEIPNPCSKRNCEGLCLLNPTGVTCLCPDGKNMINGTCIDVDSPTALPTCDLVCLNGGTCFVNEQDQSKCKCQPRYAGDQCQIDQCKDYCQNGGICSASPLGKPACRCPTRFTGPTCMQKVCDSFCLNEGICDVNTGNQPYCYCLADFTGDRCQYNVCYNYCMNLGTCVIKRDGGAHCLCLAQFEGPKCEVDKCTACHGGECVVDKETGQVACNCTNGRIASSCLSCDGYCYNGGTCQLGPNSDLRKCL</sequence>
<feature type="disulfide bond" evidence="20">
    <location>
        <begin position="851"/>
        <end position="869"/>
    </location>
</feature>
<feature type="disulfide bond" evidence="20">
    <location>
        <begin position="926"/>
        <end position="938"/>
    </location>
</feature>
<feature type="repeat" description="LDL-receptor class B" evidence="21">
    <location>
        <begin position="656"/>
        <end position="705"/>
    </location>
</feature>
<dbReference type="FunFam" id="2.120.10.30:FF:000241">
    <property type="entry name" value="Low-density lipoprotein receptor-related protein 6"/>
    <property type="match status" value="2"/>
</dbReference>
<feature type="repeat" description="LDL-receptor class B" evidence="21">
    <location>
        <begin position="610"/>
        <end position="655"/>
    </location>
</feature>
<dbReference type="SMART" id="SM00181">
    <property type="entry name" value="EGF"/>
    <property type="match status" value="24"/>
</dbReference>
<keyword evidence="17" id="KW-0325">Glycoprotein</keyword>
<dbReference type="FunFam" id="2.10.25.10:FF:000072">
    <property type="entry name" value="Low-density lipoprotein receptor-related protein 1B"/>
    <property type="match status" value="1"/>
</dbReference>
<dbReference type="GO" id="GO:0005905">
    <property type="term" value="C:clathrin-coated pit"/>
    <property type="evidence" value="ECO:0007669"/>
    <property type="project" value="UniProtKB-KW"/>
</dbReference>
<keyword evidence="10" id="KW-0677">Repeat</keyword>
<feature type="disulfide bond" evidence="20">
    <location>
        <begin position="2595"/>
        <end position="2613"/>
    </location>
</feature>
<feature type="disulfide bond" evidence="20">
    <location>
        <begin position="3511"/>
        <end position="3523"/>
    </location>
</feature>
<dbReference type="FunFam" id="2.120.10.30:FF:000009">
    <property type="entry name" value="Putative low-density lipoprotein receptor-related protein 1B"/>
    <property type="match status" value="1"/>
</dbReference>
<evidence type="ECO:0000256" key="6">
    <source>
        <dbReference type="ARBA" id="ARBA00022583"/>
    </source>
</evidence>
<feature type="disulfide bond" evidence="20">
    <location>
        <begin position="3412"/>
        <end position="3427"/>
    </location>
</feature>